<dbReference type="PANTHER" id="PTHR23330:SF9">
    <property type="entry name" value="PROLINE-RICH PROTEIN 11"/>
    <property type="match status" value="1"/>
</dbReference>
<reference evidence="3" key="1">
    <citation type="journal article" date="2020" name="Stud. Mycol.">
        <title>101 Dothideomycetes genomes: a test case for predicting lifestyles and emergence of pathogens.</title>
        <authorList>
            <person name="Haridas S."/>
            <person name="Albert R."/>
            <person name="Binder M."/>
            <person name="Bloem J."/>
            <person name="Labutti K."/>
            <person name="Salamov A."/>
            <person name="Andreopoulos B."/>
            <person name="Baker S."/>
            <person name="Barry K."/>
            <person name="Bills G."/>
            <person name="Bluhm B."/>
            <person name="Cannon C."/>
            <person name="Castanera R."/>
            <person name="Culley D."/>
            <person name="Daum C."/>
            <person name="Ezra D."/>
            <person name="Gonzalez J."/>
            <person name="Henrissat B."/>
            <person name="Kuo A."/>
            <person name="Liang C."/>
            <person name="Lipzen A."/>
            <person name="Lutzoni F."/>
            <person name="Magnuson J."/>
            <person name="Mondo S."/>
            <person name="Nolan M."/>
            <person name="Ohm R."/>
            <person name="Pangilinan J."/>
            <person name="Park H.-J."/>
            <person name="Ramirez L."/>
            <person name="Alfaro M."/>
            <person name="Sun H."/>
            <person name="Tritt A."/>
            <person name="Yoshinaga Y."/>
            <person name="Zwiers L.-H."/>
            <person name="Turgeon B."/>
            <person name="Goodwin S."/>
            <person name="Spatafora J."/>
            <person name="Crous P."/>
            <person name="Grigoriev I."/>
        </authorList>
    </citation>
    <scope>NUCLEOTIDE SEQUENCE</scope>
    <source>
        <strain evidence="3">CBS 101060</strain>
    </source>
</reference>
<dbReference type="Proteomes" id="UP000799429">
    <property type="component" value="Unassembled WGS sequence"/>
</dbReference>
<dbReference type="OrthoDB" id="5421842at2759"/>
<feature type="compositionally biased region" description="Basic and acidic residues" evidence="1">
    <location>
        <begin position="447"/>
        <end position="459"/>
    </location>
</feature>
<evidence type="ECO:0000313" key="4">
    <source>
        <dbReference type="Proteomes" id="UP000799429"/>
    </source>
</evidence>
<feature type="compositionally biased region" description="Pro residues" evidence="1">
    <location>
        <begin position="420"/>
        <end position="431"/>
    </location>
</feature>
<sequence length="638" mass="70301">MDGPPPPPPPHGKNPKSHSGLPPGNYDIFIIPPHSAGSGFLYLPSLQPHRNSFLAGVASTLICVGIWTVIASTVKQWFAVVVASGGVGVLILAAIVGIVGLVVGRMMTGGTDPPKPEGGAGEGARAGPPPGGQRSGYQQRQGSYQGFPGGGPPPHGPPPHGAGPGYGGYNQHDYQSPPEADDPGFDEWEKAQEEQQQRRLDEERKRKEEAERKRKEEELRREEEKRLKEEAERAARAAAEKEKWEKMRAREREKRDREIRERIARERAAREKEAKEREQREREALEAETRARIEKELREKLELEERARKAEQEKRELEEKAEKEKQARERAERLKAARERAERDRAERQKREQEAAAKAAAATTPPPPPPPPPPMAPTASATSATSATSSTPKYGVGERTNPYSRVGTTPSISSASSPRKPTPSANPPSPTKPAYEKPSAKTYVGTEEPHSYRPYDAPKRPYAANASQSSFYSESSYAPSATTARTTPPPSHRGPYSTKDPDKIVLKAVYKFNDLFPNKPIAKLESGSGNVTDGLILKIMTEGLFIDDDVRGVGQREWDIKAWTMKQVETGERHNVHVVRASVRDAGNTKYVFVLEKTEGWKVAVGLQRLRKGSQVRALAVNGLAQGEMTRILTPLGF</sequence>
<keyword evidence="2" id="KW-0812">Transmembrane</keyword>
<keyword evidence="4" id="KW-1185">Reference proteome</keyword>
<feature type="compositionally biased region" description="Low complexity" evidence="1">
    <location>
        <begin position="464"/>
        <end position="486"/>
    </location>
</feature>
<feature type="compositionally biased region" description="Basic and acidic residues" evidence="1">
    <location>
        <begin position="187"/>
        <end position="355"/>
    </location>
</feature>
<proteinExistence type="predicted"/>
<accession>A0A9P4VLW3</accession>
<evidence type="ECO:0000313" key="3">
    <source>
        <dbReference type="EMBL" id="KAF2837956.1"/>
    </source>
</evidence>
<dbReference type="EMBL" id="MU006098">
    <property type="protein sequence ID" value="KAF2837956.1"/>
    <property type="molecule type" value="Genomic_DNA"/>
</dbReference>
<comment type="caution">
    <text evidence="3">The sequence shown here is derived from an EMBL/GenBank/DDBJ whole genome shotgun (WGS) entry which is preliminary data.</text>
</comment>
<keyword evidence="2" id="KW-1133">Transmembrane helix</keyword>
<feature type="transmembrane region" description="Helical" evidence="2">
    <location>
        <begin position="77"/>
        <end position="103"/>
    </location>
</feature>
<feature type="region of interest" description="Disordered" evidence="1">
    <location>
        <begin position="110"/>
        <end position="500"/>
    </location>
</feature>
<name>A0A9P4VLW3_9PEZI</name>
<feature type="compositionally biased region" description="Pro residues" evidence="1">
    <location>
        <begin position="150"/>
        <end position="161"/>
    </location>
</feature>
<protein>
    <submittedName>
        <fullName evidence="3">Uncharacterized protein</fullName>
    </submittedName>
</protein>
<keyword evidence="2" id="KW-0472">Membrane</keyword>
<evidence type="ECO:0000256" key="2">
    <source>
        <dbReference type="SAM" id="Phobius"/>
    </source>
</evidence>
<feature type="compositionally biased region" description="Low complexity" evidence="1">
    <location>
        <begin position="377"/>
        <end position="392"/>
    </location>
</feature>
<evidence type="ECO:0000256" key="1">
    <source>
        <dbReference type="SAM" id="MobiDB-lite"/>
    </source>
</evidence>
<organism evidence="3 4">
    <name type="scientific">Patellaria atrata CBS 101060</name>
    <dbReference type="NCBI Taxonomy" id="1346257"/>
    <lineage>
        <taxon>Eukaryota</taxon>
        <taxon>Fungi</taxon>
        <taxon>Dikarya</taxon>
        <taxon>Ascomycota</taxon>
        <taxon>Pezizomycotina</taxon>
        <taxon>Dothideomycetes</taxon>
        <taxon>Dothideomycetes incertae sedis</taxon>
        <taxon>Patellariales</taxon>
        <taxon>Patellariaceae</taxon>
        <taxon>Patellaria</taxon>
    </lineage>
</organism>
<feature type="transmembrane region" description="Helical" evidence="2">
    <location>
        <begin position="52"/>
        <end position="70"/>
    </location>
</feature>
<dbReference type="AlphaFoldDB" id="A0A9P4VLW3"/>
<feature type="compositionally biased region" description="Pro residues" evidence="1">
    <location>
        <begin position="364"/>
        <end position="376"/>
    </location>
</feature>
<gene>
    <name evidence="3" type="ORF">M501DRAFT_1006443</name>
</gene>
<feature type="compositionally biased region" description="Low complexity" evidence="1">
    <location>
        <begin position="135"/>
        <end position="146"/>
    </location>
</feature>
<dbReference type="PANTHER" id="PTHR23330">
    <property type="entry name" value="P300 TRANSCRIPTIONAL COFACTOR JMY-RELATED"/>
    <property type="match status" value="1"/>
</dbReference>
<feature type="compositionally biased region" description="Polar residues" evidence="1">
    <location>
        <begin position="401"/>
        <end position="419"/>
    </location>
</feature>